<dbReference type="InterPro" id="IPR024320">
    <property type="entry name" value="LPG_synthase_C"/>
</dbReference>
<evidence type="ECO:0000313" key="8">
    <source>
        <dbReference type="EMBL" id="ANC30428.1"/>
    </source>
</evidence>
<feature type="transmembrane region" description="Helical" evidence="6">
    <location>
        <begin position="289"/>
        <end position="312"/>
    </location>
</feature>
<keyword evidence="4 6" id="KW-1133">Transmembrane helix</keyword>
<feature type="transmembrane region" description="Helical" evidence="6">
    <location>
        <begin position="264"/>
        <end position="282"/>
    </location>
</feature>
<dbReference type="OrthoDB" id="594838at2"/>
<dbReference type="GO" id="GO:0055091">
    <property type="term" value="P:phospholipid homeostasis"/>
    <property type="evidence" value="ECO:0007669"/>
    <property type="project" value="TreeGrafter"/>
</dbReference>
<dbReference type="PATRIC" id="fig|1300344.3.peg.856"/>
<dbReference type="Gene3D" id="1.20.1540.10">
    <property type="entry name" value="Rhomboid-like"/>
    <property type="match status" value="1"/>
</dbReference>
<feature type="transmembrane region" description="Helical" evidence="6">
    <location>
        <begin position="198"/>
        <end position="216"/>
    </location>
</feature>
<dbReference type="STRING" id="1300344.I598_0853"/>
<feature type="transmembrane region" description="Helical" evidence="6">
    <location>
        <begin position="26"/>
        <end position="47"/>
    </location>
</feature>
<dbReference type="InterPro" id="IPR035952">
    <property type="entry name" value="Rhomboid-like_sf"/>
</dbReference>
<dbReference type="InterPro" id="IPR051211">
    <property type="entry name" value="PG_lysyltransferase"/>
</dbReference>
<dbReference type="PANTHER" id="PTHR34697">
    <property type="entry name" value="PHOSPHATIDYLGLYCEROL LYSYLTRANSFERASE"/>
    <property type="match status" value="1"/>
</dbReference>
<evidence type="ECO:0000256" key="4">
    <source>
        <dbReference type="ARBA" id="ARBA00022989"/>
    </source>
</evidence>
<feature type="transmembrane region" description="Helical" evidence="6">
    <location>
        <begin position="318"/>
        <end position="337"/>
    </location>
</feature>
<protein>
    <submittedName>
        <fullName evidence="8">Phosphatidylglycerol lysyltransferase</fullName>
        <ecNumber evidence="8">2.3.2.3</ecNumber>
    </submittedName>
</protein>
<feature type="transmembrane region" description="Helical" evidence="6">
    <location>
        <begin position="228"/>
        <end position="252"/>
    </location>
</feature>
<sequence>MTVTEQDTTDRTAGPRHRVTAVVRRVPFTLAVVAAMLVLGVVTGALWSPFEDHPWFEHVAFGAPAFAEGRWWTPVTGSFFALLPAEYLAVAGVFLLLVGWSELRLGTRRAAVAAITTQLVGVVGTAGGLALLTRTGWDWAERTASVLDVGFSAGVVGAATVTALSLTQPWRFRVSALITVYVLAALVVWGGIADVEHVIGWLAGLALARPLLGARLDRRTSTGRVQRARVNAAGFFAISALLVLLGTFASPAGGPLGTFGGEGWPAGLVSITVDLVLALGLLRGRRSWWRIAVVLTTVSVLLEVLATVGAALADRHDLPLLVLMLLLDGGALVLLVARRAAFRNRRRARLDAAAGLDQDAARETLTRLGAGQRLSWMTTWEGNERWSPGDTDGYVAHQVHTGVAVALTDPVGDGPIGRAELVDAFVEATRDAGLGACFFTAGPELTALATDRGWTVVTVAQEAVIDLPGLEFRGKKWQDVRTALNQAAKQGVTHRLVTLAQEPPEVLEQVRAISAAWLGDSDLPEMAFTLGGVREALDPAVRVGLAVDADGRVHGVTSWLPVHAPGGQVVGWTLDVMRRAPDSFRYTMELLIASALTTFRDEGATEASLSGSPLAHGQDAPEGGIGAVLDQLASTLEPLYGFDSLHRFKQKFQPRDVPLSLVVPEPATLPLVGVALVRCYLPDARARDLVAAARSSRRTPA</sequence>
<feature type="transmembrane region" description="Helical" evidence="6">
    <location>
        <begin position="144"/>
        <end position="167"/>
    </location>
</feature>
<dbReference type="GO" id="GO:0005886">
    <property type="term" value="C:plasma membrane"/>
    <property type="evidence" value="ECO:0007669"/>
    <property type="project" value="UniProtKB-SubCell"/>
</dbReference>
<evidence type="ECO:0000256" key="3">
    <source>
        <dbReference type="ARBA" id="ARBA00022692"/>
    </source>
</evidence>
<dbReference type="EC" id="2.3.2.3" evidence="8"/>
<evidence type="ECO:0000259" key="7">
    <source>
        <dbReference type="Pfam" id="PF09924"/>
    </source>
</evidence>
<dbReference type="SUPFAM" id="SSF144091">
    <property type="entry name" value="Rhomboid-like"/>
    <property type="match status" value="1"/>
</dbReference>
<proteinExistence type="predicted"/>
<dbReference type="KEGG" id="ido:I598_0853"/>
<accession>A0A168ESS0</accession>
<evidence type="ECO:0000256" key="6">
    <source>
        <dbReference type="SAM" id="Phobius"/>
    </source>
</evidence>
<dbReference type="PANTHER" id="PTHR34697:SF2">
    <property type="entry name" value="PHOSPHATIDYLGLYCEROL LYSYLTRANSFERASE"/>
    <property type="match status" value="1"/>
</dbReference>
<keyword evidence="5 6" id="KW-0472">Membrane</keyword>
<dbReference type="GO" id="GO:0050071">
    <property type="term" value="F:phosphatidylglycerol lysyltransferase activity"/>
    <property type="evidence" value="ECO:0007669"/>
    <property type="project" value="UniProtKB-EC"/>
</dbReference>
<dbReference type="RefSeq" id="WP_083972861.1">
    <property type="nucleotide sequence ID" value="NZ_CP014209.1"/>
</dbReference>
<keyword evidence="9" id="KW-1185">Reference proteome</keyword>
<organism evidence="8 9">
    <name type="scientific">Isoptericola dokdonensis DS-3</name>
    <dbReference type="NCBI Taxonomy" id="1300344"/>
    <lineage>
        <taxon>Bacteria</taxon>
        <taxon>Bacillati</taxon>
        <taxon>Actinomycetota</taxon>
        <taxon>Actinomycetes</taxon>
        <taxon>Micrococcales</taxon>
        <taxon>Promicromonosporaceae</taxon>
        <taxon>Isoptericola</taxon>
    </lineage>
</organism>
<feature type="transmembrane region" description="Helical" evidence="6">
    <location>
        <begin position="110"/>
        <end position="132"/>
    </location>
</feature>
<evidence type="ECO:0000256" key="1">
    <source>
        <dbReference type="ARBA" id="ARBA00004651"/>
    </source>
</evidence>
<keyword evidence="3 6" id="KW-0812">Transmembrane</keyword>
<keyword evidence="8" id="KW-0012">Acyltransferase</keyword>
<keyword evidence="2" id="KW-1003">Cell membrane</keyword>
<dbReference type="SUPFAM" id="SSF55729">
    <property type="entry name" value="Acyl-CoA N-acyltransferases (Nat)"/>
    <property type="match status" value="1"/>
</dbReference>
<reference evidence="8 9" key="1">
    <citation type="submission" date="2016-01" db="EMBL/GenBank/DDBJ databases">
        <title>Complete genome sequence of a soil Actinobacterium, Isoptericola dokdonensis DS-3.</title>
        <authorList>
            <person name="Kwon S.-K."/>
            <person name="Kim J.F."/>
        </authorList>
    </citation>
    <scope>NUCLEOTIDE SEQUENCE [LARGE SCALE GENOMIC DNA]</scope>
    <source>
        <strain evidence="8 9">DS-3</strain>
    </source>
</reference>
<dbReference type="AlphaFoldDB" id="A0A168ESS0"/>
<dbReference type="Proteomes" id="UP000076794">
    <property type="component" value="Chromosome"/>
</dbReference>
<evidence type="ECO:0000313" key="9">
    <source>
        <dbReference type="Proteomes" id="UP000076794"/>
    </source>
</evidence>
<feature type="transmembrane region" description="Helical" evidence="6">
    <location>
        <begin position="79"/>
        <end position="98"/>
    </location>
</feature>
<comment type="subcellular location">
    <subcellularLocation>
        <location evidence="1">Cell membrane</location>
        <topology evidence="1">Multi-pass membrane protein</topology>
    </subcellularLocation>
</comment>
<evidence type="ECO:0000256" key="5">
    <source>
        <dbReference type="ARBA" id="ARBA00023136"/>
    </source>
</evidence>
<dbReference type="InterPro" id="IPR016181">
    <property type="entry name" value="Acyl_CoA_acyltransferase"/>
</dbReference>
<feature type="transmembrane region" description="Helical" evidence="6">
    <location>
        <begin position="174"/>
        <end position="192"/>
    </location>
</feature>
<dbReference type="Pfam" id="PF09924">
    <property type="entry name" value="LPG_synthase_C"/>
    <property type="match status" value="1"/>
</dbReference>
<name>A0A168ESS0_9MICO</name>
<keyword evidence="8" id="KW-0808">Transferase</keyword>
<gene>
    <name evidence="8" type="primary">mprF</name>
    <name evidence="8" type="ORF">I598_0853</name>
</gene>
<feature type="domain" description="Phosphatidylglycerol lysyltransferase C-terminal" evidence="7">
    <location>
        <begin position="363"/>
        <end position="661"/>
    </location>
</feature>
<dbReference type="EMBL" id="CP014209">
    <property type="protein sequence ID" value="ANC30428.1"/>
    <property type="molecule type" value="Genomic_DNA"/>
</dbReference>
<evidence type="ECO:0000256" key="2">
    <source>
        <dbReference type="ARBA" id="ARBA00022475"/>
    </source>
</evidence>